<proteinExistence type="predicted"/>
<evidence type="ECO:0000313" key="6">
    <source>
        <dbReference type="EMBL" id="CUF94138.1"/>
    </source>
</evidence>
<dbReference type="Gene3D" id="3.30.420.10">
    <property type="entry name" value="Ribonuclease H-like superfamily/Ribonuclease H"/>
    <property type="match status" value="1"/>
</dbReference>
<organism evidence="6 7">
    <name type="scientific">Bodo saltans</name>
    <name type="common">Flagellated protozoan</name>
    <dbReference type="NCBI Taxonomy" id="75058"/>
    <lineage>
        <taxon>Eukaryota</taxon>
        <taxon>Discoba</taxon>
        <taxon>Euglenozoa</taxon>
        <taxon>Kinetoplastea</taxon>
        <taxon>Metakinetoplastina</taxon>
        <taxon>Eubodonida</taxon>
        <taxon>Bodonidae</taxon>
        <taxon>Bodo</taxon>
    </lineage>
</organism>
<dbReference type="AlphaFoldDB" id="A0A0S4IVW6"/>
<evidence type="ECO:0000256" key="4">
    <source>
        <dbReference type="SAM" id="MobiDB-lite"/>
    </source>
</evidence>
<dbReference type="SMART" id="SM00479">
    <property type="entry name" value="EXOIII"/>
    <property type="match status" value="1"/>
</dbReference>
<evidence type="ECO:0000313" key="7">
    <source>
        <dbReference type="Proteomes" id="UP000051952"/>
    </source>
</evidence>
<dbReference type="PANTHER" id="PTHR30231:SF4">
    <property type="entry name" value="PROTEIN NEN2"/>
    <property type="match status" value="1"/>
</dbReference>
<dbReference type="VEuPathDB" id="TriTrypDB:BSAL_67605"/>
<dbReference type="Pfam" id="PF00929">
    <property type="entry name" value="RNase_T"/>
    <property type="match status" value="1"/>
</dbReference>
<keyword evidence="7" id="KW-1185">Reference proteome</keyword>
<dbReference type="SUPFAM" id="SSF53098">
    <property type="entry name" value="Ribonuclease H-like"/>
    <property type="match status" value="1"/>
</dbReference>
<feature type="compositionally biased region" description="Basic and acidic residues" evidence="4">
    <location>
        <begin position="157"/>
        <end position="166"/>
    </location>
</feature>
<evidence type="ECO:0000256" key="2">
    <source>
        <dbReference type="ARBA" id="ARBA00022801"/>
    </source>
</evidence>
<dbReference type="EMBL" id="CYKH01000455">
    <property type="protein sequence ID" value="CUF94138.1"/>
    <property type="molecule type" value="Genomic_DNA"/>
</dbReference>
<keyword evidence="3 6" id="KW-0269">Exonuclease</keyword>
<dbReference type="Proteomes" id="UP000051952">
    <property type="component" value="Unassembled WGS sequence"/>
</dbReference>
<dbReference type="GO" id="GO:0008408">
    <property type="term" value="F:3'-5' exonuclease activity"/>
    <property type="evidence" value="ECO:0007669"/>
    <property type="project" value="TreeGrafter"/>
</dbReference>
<dbReference type="PANTHER" id="PTHR30231">
    <property type="entry name" value="DNA POLYMERASE III SUBUNIT EPSILON"/>
    <property type="match status" value="1"/>
</dbReference>
<keyword evidence="2" id="KW-0378">Hydrolase</keyword>
<evidence type="ECO:0000259" key="5">
    <source>
        <dbReference type="SMART" id="SM00479"/>
    </source>
</evidence>
<accession>A0A0S4IVW6</accession>
<dbReference type="CDD" id="cd06127">
    <property type="entry name" value="DEDDh"/>
    <property type="match status" value="1"/>
</dbReference>
<keyword evidence="1" id="KW-0540">Nuclease</keyword>
<feature type="domain" description="Exonuclease" evidence="5">
    <location>
        <begin position="98"/>
        <end position="332"/>
    </location>
</feature>
<dbReference type="InterPro" id="IPR036397">
    <property type="entry name" value="RNaseH_sf"/>
</dbReference>
<evidence type="ECO:0000256" key="3">
    <source>
        <dbReference type="ARBA" id="ARBA00022839"/>
    </source>
</evidence>
<dbReference type="GO" id="GO:0003676">
    <property type="term" value="F:nucleic acid binding"/>
    <property type="evidence" value="ECO:0007669"/>
    <property type="project" value="InterPro"/>
</dbReference>
<reference evidence="7" key="1">
    <citation type="submission" date="2015-09" db="EMBL/GenBank/DDBJ databases">
        <authorList>
            <consortium name="Pathogen Informatics"/>
        </authorList>
    </citation>
    <scope>NUCLEOTIDE SEQUENCE [LARGE SCALE GENOMIC DNA]</scope>
    <source>
        <strain evidence="7">Lake Konstanz</strain>
    </source>
</reference>
<name>A0A0S4IVW6_BODSA</name>
<gene>
    <name evidence="6" type="ORF">BSAL_67605</name>
</gene>
<evidence type="ECO:0000256" key="1">
    <source>
        <dbReference type="ARBA" id="ARBA00022722"/>
    </source>
</evidence>
<feature type="region of interest" description="Disordered" evidence="4">
    <location>
        <begin position="147"/>
        <end position="166"/>
    </location>
</feature>
<dbReference type="InterPro" id="IPR012337">
    <property type="entry name" value="RNaseH-like_sf"/>
</dbReference>
<dbReference type="InterPro" id="IPR013520">
    <property type="entry name" value="Ribonucl_H"/>
</dbReference>
<sequence length="342" mass="37166">MFFKPNKRQRSESDPPLETHNVMKLWAVPSTDKIHDEHVVSTSSVMPQQRSPVVVSLVPADHCAAVLPKASRPYKAGKDGSMSTNAMALITSISSSHRVVVIDVETTGFHYPRRIMEIAAVEMCEGELSGFLFHRIVNASQSLALERSSSGSIEDNDSTKKPEDVHPRARAVHAIMPNDEHAGGEEAAVMRQFLRFCVGNKASSLALHQNDWSSVRWPVMVGHNASFDIAIVNEHLARVLGAPPHALIPLVKSLGEVSPRLASTDSMTLCTMQLFRWMFPVQATGGTSLDAVAQFFAVRGRDDRALSGHHGALTDASMTAKIFCSLRAIAVDASESGPIVEV</sequence>
<protein>
    <submittedName>
        <fullName evidence="6">Exonuclease, putative</fullName>
    </submittedName>
</protein>